<keyword evidence="2" id="KW-0378">Hydrolase</keyword>
<reference evidence="2 3" key="1">
    <citation type="submission" date="2021-05" db="EMBL/GenBank/DDBJ databases">
        <title>Mycobacterium acidophilum sp. nov., an extremely acid-tolerant member of the genus Mycobacterium.</title>
        <authorList>
            <person name="Xia J."/>
        </authorList>
    </citation>
    <scope>NUCLEOTIDE SEQUENCE [LARGE SCALE GENOMIC DNA]</scope>
    <source>
        <strain evidence="2 3">M1</strain>
    </source>
</reference>
<keyword evidence="2" id="KW-0645">Protease</keyword>
<feature type="chain" id="PRO_5045993122" evidence="1">
    <location>
        <begin position="26"/>
        <end position="234"/>
    </location>
</feature>
<evidence type="ECO:0000313" key="3">
    <source>
        <dbReference type="Proteomes" id="UP001519535"/>
    </source>
</evidence>
<feature type="signal peptide" evidence="1">
    <location>
        <begin position="1"/>
        <end position="25"/>
    </location>
</feature>
<comment type="caution">
    <text evidence="2">The sequence shown here is derived from an EMBL/GenBank/DDBJ whole genome shotgun (WGS) entry which is preliminary data.</text>
</comment>
<dbReference type="InterPro" id="IPR009003">
    <property type="entry name" value="Peptidase_S1_PA"/>
</dbReference>
<keyword evidence="1" id="KW-0732">Signal</keyword>
<dbReference type="EMBL" id="JAHCLR010000028">
    <property type="protein sequence ID" value="MBS9534683.1"/>
    <property type="molecule type" value="Genomic_DNA"/>
</dbReference>
<proteinExistence type="predicted"/>
<dbReference type="Proteomes" id="UP001519535">
    <property type="component" value="Unassembled WGS sequence"/>
</dbReference>
<dbReference type="RefSeq" id="WP_214093553.1">
    <property type="nucleotide sequence ID" value="NZ_JAHCLR010000028.1"/>
</dbReference>
<organism evidence="2 3">
    <name type="scientific">Mycolicibacter acidiphilus</name>
    <dbReference type="NCBI Taxonomy" id="2835306"/>
    <lineage>
        <taxon>Bacteria</taxon>
        <taxon>Bacillati</taxon>
        <taxon>Actinomycetota</taxon>
        <taxon>Actinomycetes</taxon>
        <taxon>Mycobacteriales</taxon>
        <taxon>Mycobacteriaceae</taxon>
        <taxon>Mycolicibacter</taxon>
    </lineage>
</organism>
<gene>
    <name evidence="2" type="ORF">KIH27_13905</name>
</gene>
<dbReference type="SUPFAM" id="SSF50494">
    <property type="entry name" value="Trypsin-like serine proteases"/>
    <property type="match status" value="1"/>
</dbReference>
<dbReference type="GO" id="GO:0006508">
    <property type="term" value="P:proteolysis"/>
    <property type="evidence" value="ECO:0007669"/>
    <property type="project" value="UniProtKB-KW"/>
</dbReference>
<evidence type="ECO:0000256" key="1">
    <source>
        <dbReference type="SAM" id="SignalP"/>
    </source>
</evidence>
<sequence length="234" mass="23267">MRIGYRVVAGWAVALSVMGTPAAGADGAVILGGGAAITVGAEPCTLTTIGTDGGGAIVGLTSASCGAPGTPVAAGWAPGELGTVTATSEDLDYAVVTFDRTKVTPTADFAGYPINGIGPDAAPGQQACKNSRESGVICKSVSIAPGADPDTTLLHVCGDPDDAGAPVTVDGLLVGMIRGNFPDPGRCPERRFTGKVWVRKIPLRDRPEITSINAVIADLNARGGAGAGFVPTPG</sequence>
<evidence type="ECO:0000313" key="2">
    <source>
        <dbReference type="EMBL" id="MBS9534683.1"/>
    </source>
</evidence>
<name>A0ABS5RMB0_9MYCO</name>
<dbReference type="GO" id="GO:0008233">
    <property type="term" value="F:peptidase activity"/>
    <property type="evidence" value="ECO:0007669"/>
    <property type="project" value="UniProtKB-KW"/>
</dbReference>
<accession>A0ABS5RMB0</accession>
<keyword evidence="3" id="KW-1185">Reference proteome</keyword>
<dbReference type="Gene3D" id="2.40.10.10">
    <property type="entry name" value="Trypsin-like serine proteases"/>
    <property type="match status" value="2"/>
</dbReference>
<protein>
    <submittedName>
        <fullName evidence="2">Serine protease</fullName>
    </submittedName>
</protein>
<dbReference type="InterPro" id="IPR043504">
    <property type="entry name" value="Peptidase_S1_PA_chymotrypsin"/>
</dbReference>